<dbReference type="GO" id="GO:0000967">
    <property type="term" value="P:rRNA 5'-end processing"/>
    <property type="evidence" value="ECO:0007669"/>
    <property type="project" value="UniProtKB-UniRule"/>
</dbReference>
<gene>
    <name evidence="7" type="ORF">A3I86_00740</name>
</gene>
<feature type="domain" description="YqgF/RNase H-like" evidence="6">
    <location>
        <begin position="3"/>
        <end position="100"/>
    </location>
</feature>
<keyword evidence="1 5" id="KW-0963">Cytoplasm</keyword>
<name>A0A1G2UIN1_9BACT</name>
<dbReference type="PANTHER" id="PTHR33317">
    <property type="entry name" value="POLYNUCLEOTIDYL TRANSFERASE, RIBONUCLEASE H-LIKE SUPERFAMILY PROTEIN"/>
    <property type="match status" value="1"/>
</dbReference>
<organism evidence="7 8">
    <name type="scientific">Candidatus Zambryskibacteria bacterium RIFCSPLOWO2_02_FULL_39_14</name>
    <dbReference type="NCBI Taxonomy" id="1802769"/>
    <lineage>
        <taxon>Bacteria</taxon>
        <taxon>Candidatus Zambryskiibacteriota</taxon>
    </lineage>
</organism>
<comment type="function">
    <text evidence="5">Could be a nuclease involved in processing of the 5'-end of pre-16S rRNA.</text>
</comment>
<comment type="similarity">
    <text evidence="5">Belongs to the YqgF HJR family.</text>
</comment>
<dbReference type="EC" id="3.1.-.-" evidence="5"/>
<dbReference type="InterPro" id="IPR006641">
    <property type="entry name" value="YqgF/RNaseH-like_dom"/>
</dbReference>
<dbReference type="EMBL" id="MHWM01000013">
    <property type="protein sequence ID" value="OHB09020.1"/>
    <property type="molecule type" value="Genomic_DNA"/>
</dbReference>
<evidence type="ECO:0000313" key="8">
    <source>
        <dbReference type="Proteomes" id="UP000177096"/>
    </source>
</evidence>
<dbReference type="InterPro" id="IPR037027">
    <property type="entry name" value="YqgF/RNaseH-like_dom_sf"/>
</dbReference>
<dbReference type="Proteomes" id="UP000177096">
    <property type="component" value="Unassembled WGS sequence"/>
</dbReference>
<evidence type="ECO:0000259" key="6">
    <source>
        <dbReference type="SMART" id="SM00732"/>
    </source>
</evidence>
<keyword evidence="2 5" id="KW-0690">Ribosome biogenesis</keyword>
<accession>A0A1G2UIN1</accession>
<protein>
    <recommendedName>
        <fullName evidence="5">Putative pre-16S rRNA nuclease</fullName>
        <ecNumber evidence="5">3.1.-.-</ecNumber>
    </recommendedName>
</protein>
<dbReference type="GO" id="GO:0004518">
    <property type="term" value="F:nuclease activity"/>
    <property type="evidence" value="ECO:0007669"/>
    <property type="project" value="UniProtKB-KW"/>
</dbReference>
<evidence type="ECO:0000256" key="3">
    <source>
        <dbReference type="ARBA" id="ARBA00022722"/>
    </source>
</evidence>
<dbReference type="CDD" id="cd16964">
    <property type="entry name" value="YqgF"/>
    <property type="match status" value="1"/>
</dbReference>
<dbReference type="SMART" id="SM00732">
    <property type="entry name" value="YqgFc"/>
    <property type="match status" value="1"/>
</dbReference>
<reference evidence="7 8" key="1">
    <citation type="journal article" date="2016" name="Nat. Commun.">
        <title>Thousands of microbial genomes shed light on interconnected biogeochemical processes in an aquifer system.</title>
        <authorList>
            <person name="Anantharaman K."/>
            <person name="Brown C.T."/>
            <person name="Hug L.A."/>
            <person name="Sharon I."/>
            <person name="Castelle C.J."/>
            <person name="Probst A.J."/>
            <person name="Thomas B.C."/>
            <person name="Singh A."/>
            <person name="Wilkins M.J."/>
            <person name="Karaoz U."/>
            <person name="Brodie E.L."/>
            <person name="Williams K.H."/>
            <person name="Hubbard S.S."/>
            <person name="Banfield J.F."/>
        </authorList>
    </citation>
    <scope>NUCLEOTIDE SEQUENCE [LARGE SCALE GENOMIC DNA]</scope>
</reference>
<dbReference type="AlphaFoldDB" id="A0A1G2UIN1"/>
<dbReference type="Pfam" id="PF03652">
    <property type="entry name" value="RuvX"/>
    <property type="match status" value="1"/>
</dbReference>
<dbReference type="InterPro" id="IPR012337">
    <property type="entry name" value="RNaseH-like_sf"/>
</dbReference>
<evidence type="ECO:0000256" key="1">
    <source>
        <dbReference type="ARBA" id="ARBA00022490"/>
    </source>
</evidence>
<evidence type="ECO:0000256" key="2">
    <source>
        <dbReference type="ARBA" id="ARBA00022517"/>
    </source>
</evidence>
<keyword evidence="4 5" id="KW-0378">Hydrolase</keyword>
<keyword evidence="3 5" id="KW-0540">Nuclease</keyword>
<dbReference type="HAMAP" id="MF_00651">
    <property type="entry name" value="Nuclease_YqgF"/>
    <property type="match status" value="1"/>
</dbReference>
<dbReference type="PANTHER" id="PTHR33317:SF4">
    <property type="entry name" value="POLYNUCLEOTIDYL TRANSFERASE, RIBONUCLEASE H-LIKE SUPERFAMILY PROTEIN"/>
    <property type="match status" value="1"/>
</dbReference>
<dbReference type="GO" id="GO:0005737">
    <property type="term" value="C:cytoplasm"/>
    <property type="evidence" value="ECO:0007669"/>
    <property type="project" value="UniProtKB-SubCell"/>
</dbReference>
<dbReference type="InterPro" id="IPR005227">
    <property type="entry name" value="YqgF"/>
</dbReference>
<sequence length="127" mass="14151">MSEKLMAIDYGSKRVGIASTDDSGHFSLPRMVLDNDKDLLSKVLKFKDDEKISKIIIGKSTNFSGQNNPIQDDIDKFKNELEKRGVEIILHTEILSTVEARQIQGQTQMTDASAAAIILKSFIDTHV</sequence>
<evidence type="ECO:0000256" key="4">
    <source>
        <dbReference type="ARBA" id="ARBA00022801"/>
    </source>
</evidence>
<evidence type="ECO:0000256" key="5">
    <source>
        <dbReference type="HAMAP-Rule" id="MF_00651"/>
    </source>
</evidence>
<evidence type="ECO:0000313" key="7">
    <source>
        <dbReference type="EMBL" id="OHB09020.1"/>
    </source>
</evidence>
<comment type="subcellular location">
    <subcellularLocation>
        <location evidence="5">Cytoplasm</location>
    </subcellularLocation>
</comment>
<dbReference type="NCBIfam" id="TIGR00250">
    <property type="entry name" value="RNAse_H_YqgF"/>
    <property type="match status" value="1"/>
</dbReference>
<dbReference type="Gene3D" id="3.30.420.140">
    <property type="entry name" value="YqgF/RNase H-like domain"/>
    <property type="match status" value="1"/>
</dbReference>
<dbReference type="GO" id="GO:0016788">
    <property type="term" value="F:hydrolase activity, acting on ester bonds"/>
    <property type="evidence" value="ECO:0007669"/>
    <property type="project" value="UniProtKB-UniRule"/>
</dbReference>
<dbReference type="SUPFAM" id="SSF53098">
    <property type="entry name" value="Ribonuclease H-like"/>
    <property type="match status" value="1"/>
</dbReference>
<comment type="caution">
    <text evidence="7">The sequence shown here is derived from an EMBL/GenBank/DDBJ whole genome shotgun (WGS) entry which is preliminary data.</text>
</comment>
<proteinExistence type="inferred from homology"/>